<dbReference type="EMBL" id="MASU01000009">
    <property type="protein sequence ID" value="PXY28581.1"/>
    <property type="molecule type" value="Genomic_DNA"/>
</dbReference>
<reference evidence="3 4" key="1">
    <citation type="submission" date="2016-07" db="EMBL/GenBank/DDBJ databases">
        <title>Draft genome sequence of Prauserella sp. YIM 121212, isolated from alkaline soil.</title>
        <authorList>
            <person name="Ruckert C."/>
            <person name="Albersmeier A."/>
            <person name="Jiang C.-L."/>
            <person name="Jiang Y."/>
            <person name="Kalinowski J."/>
            <person name="Schneider O."/>
            <person name="Winkler A."/>
            <person name="Zotchev S.B."/>
        </authorList>
    </citation>
    <scope>NUCLEOTIDE SEQUENCE [LARGE SCALE GENOMIC DNA]</scope>
    <source>
        <strain evidence="3 4">YIM 121212</strain>
    </source>
</reference>
<organism evidence="3 4">
    <name type="scientific">Prauserella flavalba</name>
    <dbReference type="NCBI Taxonomy" id="1477506"/>
    <lineage>
        <taxon>Bacteria</taxon>
        <taxon>Bacillati</taxon>
        <taxon>Actinomycetota</taxon>
        <taxon>Actinomycetes</taxon>
        <taxon>Pseudonocardiales</taxon>
        <taxon>Pseudonocardiaceae</taxon>
        <taxon>Prauserella</taxon>
    </lineage>
</organism>
<dbReference type="SUPFAM" id="SSF82607">
    <property type="entry name" value="YbaB-like"/>
    <property type="match status" value="1"/>
</dbReference>
<dbReference type="AlphaFoldDB" id="A0A318LH16"/>
<dbReference type="GO" id="GO:0003677">
    <property type="term" value="F:DNA binding"/>
    <property type="evidence" value="ECO:0007669"/>
    <property type="project" value="InterPro"/>
</dbReference>
<proteinExistence type="predicted"/>
<dbReference type="RefSeq" id="WP_110339872.1">
    <property type="nucleotide sequence ID" value="NZ_JBHVKT010000082.1"/>
</dbReference>
<evidence type="ECO:0000313" key="4">
    <source>
        <dbReference type="Proteomes" id="UP000247892"/>
    </source>
</evidence>
<dbReference type="Proteomes" id="UP000247892">
    <property type="component" value="Unassembled WGS sequence"/>
</dbReference>
<comment type="caution">
    <text evidence="3">The sequence shown here is derived from an EMBL/GenBank/DDBJ whole genome shotgun (WGS) entry which is preliminary data.</text>
</comment>
<protein>
    <recommendedName>
        <fullName evidence="5">YbaB/EbfC DNA-binding family protein</fullName>
    </recommendedName>
</protein>
<feature type="compositionally biased region" description="Pro residues" evidence="2">
    <location>
        <begin position="148"/>
        <end position="171"/>
    </location>
</feature>
<accession>A0A318LH16</accession>
<dbReference type="Pfam" id="PF02575">
    <property type="entry name" value="YbaB_DNA_bd"/>
    <property type="match status" value="1"/>
</dbReference>
<sequence length="193" mass="21546">MPDGIEASERMVDDWNRRIQEQAQRYQAMASRVQELSVTERSPDNTIEVTINAKGLLTNLSIAESAQGKRMAELSMQIMRTVQTAQSRIPELLQQAMAETIGTEDQAANKVFEDAKKTFPEPPEDEPPAQQPPQREMRFGPEDEEPPARPPRPQAPPPGQGPPPAMPPKPQARPRRRQADDDDDDFGGRSILS</sequence>
<dbReference type="InterPro" id="IPR036894">
    <property type="entry name" value="YbaB-like_sf"/>
</dbReference>
<keyword evidence="4" id="KW-1185">Reference proteome</keyword>
<evidence type="ECO:0000256" key="2">
    <source>
        <dbReference type="SAM" id="MobiDB-lite"/>
    </source>
</evidence>
<name>A0A318LH16_9PSEU</name>
<feature type="coiled-coil region" evidence="1">
    <location>
        <begin position="5"/>
        <end position="36"/>
    </location>
</feature>
<dbReference type="Gene3D" id="3.30.1310.10">
    <property type="entry name" value="Nucleoid-associated protein YbaB-like domain"/>
    <property type="match status" value="1"/>
</dbReference>
<dbReference type="OrthoDB" id="3638365at2"/>
<dbReference type="InterPro" id="IPR004401">
    <property type="entry name" value="YbaB/EbfC"/>
</dbReference>
<evidence type="ECO:0008006" key="5">
    <source>
        <dbReference type="Google" id="ProtNLM"/>
    </source>
</evidence>
<keyword evidence="1" id="KW-0175">Coiled coil</keyword>
<evidence type="ECO:0000256" key="1">
    <source>
        <dbReference type="SAM" id="Coils"/>
    </source>
</evidence>
<feature type="region of interest" description="Disordered" evidence="2">
    <location>
        <begin position="117"/>
        <end position="193"/>
    </location>
</feature>
<gene>
    <name evidence="3" type="ORF">BA062_22200</name>
</gene>
<evidence type="ECO:0000313" key="3">
    <source>
        <dbReference type="EMBL" id="PXY28581.1"/>
    </source>
</evidence>